<evidence type="ECO:0000256" key="6">
    <source>
        <dbReference type="ARBA" id="ARBA00022630"/>
    </source>
</evidence>
<dbReference type="InterPro" id="IPR004099">
    <property type="entry name" value="Pyr_nucl-diS_OxRdtase_dimer"/>
</dbReference>
<dbReference type="Gene3D" id="3.50.50.60">
    <property type="entry name" value="FAD/NAD(P)-binding domain"/>
    <property type="match status" value="2"/>
</dbReference>
<feature type="disulfide bond" description="Redox-active" evidence="15">
    <location>
        <begin position="43"/>
        <end position="48"/>
    </location>
</feature>
<dbReference type="Gene3D" id="3.30.390.30">
    <property type="match status" value="1"/>
</dbReference>
<keyword evidence="10" id="KW-1015">Disulfide bond</keyword>
<dbReference type="GO" id="GO:0004148">
    <property type="term" value="F:dihydrolipoyl dehydrogenase (NADH) activity"/>
    <property type="evidence" value="ECO:0007669"/>
    <property type="project" value="UniProtKB-EC"/>
</dbReference>
<evidence type="ECO:0000256" key="13">
    <source>
        <dbReference type="PIRSR" id="PIRSR000350-2"/>
    </source>
</evidence>
<keyword evidence="6 16" id="KW-0285">Flavoprotein</keyword>
<organism evidence="19 20">
    <name type="scientific">Candidatus Nephthysia bennettiae</name>
    <dbReference type="NCBI Taxonomy" id="3127016"/>
    <lineage>
        <taxon>Bacteria</taxon>
        <taxon>Bacillati</taxon>
        <taxon>Candidatus Dormiibacterota</taxon>
        <taxon>Candidatus Dormibacteria</taxon>
        <taxon>Candidatus Dormibacterales</taxon>
        <taxon>Candidatus Dormibacteraceae</taxon>
        <taxon>Candidatus Nephthysia</taxon>
    </lineage>
</organism>
<feature type="binding site" evidence="14">
    <location>
        <position position="304"/>
    </location>
    <ligand>
        <name>FAD</name>
        <dbReference type="ChEBI" id="CHEBI:57692"/>
    </ligand>
</feature>
<dbReference type="Pfam" id="PF02852">
    <property type="entry name" value="Pyr_redox_dim"/>
    <property type="match status" value="1"/>
</dbReference>
<accession>A0A934NBT3</accession>
<dbReference type="InterPro" id="IPR006258">
    <property type="entry name" value="Lipoamide_DH"/>
</dbReference>
<comment type="subcellular location">
    <subcellularLocation>
        <location evidence="1">Cytoplasm</location>
    </subcellularLocation>
</comment>
<keyword evidence="20" id="KW-1185">Reference proteome</keyword>
<evidence type="ECO:0000256" key="16">
    <source>
        <dbReference type="RuleBase" id="RU003692"/>
    </source>
</evidence>
<evidence type="ECO:0000256" key="15">
    <source>
        <dbReference type="PIRSR" id="PIRSR000350-4"/>
    </source>
</evidence>
<dbReference type="RefSeq" id="WP_338198478.1">
    <property type="nucleotide sequence ID" value="NZ_JAEKNR010000015.1"/>
</dbReference>
<feature type="active site" description="Proton acceptor" evidence="13">
    <location>
        <position position="437"/>
    </location>
</feature>
<dbReference type="PROSITE" id="PS00076">
    <property type="entry name" value="PYRIDINE_REDOX_1"/>
    <property type="match status" value="1"/>
</dbReference>
<dbReference type="Proteomes" id="UP000612893">
    <property type="component" value="Unassembled WGS sequence"/>
</dbReference>
<keyword evidence="11 16" id="KW-0676">Redox-active center</keyword>
<dbReference type="InterPro" id="IPR012999">
    <property type="entry name" value="Pyr_OxRdtase_I_AS"/>
</dbReference>
<feature type="binding site" evidence="14">
    <location>
        <begin position="177"/>
        <end position="184"/>
    </location>
    <ligand>
        <name>NAD(+)</name>
        <dbReference type="ChEBI" id="CHEBI:57540"/>
    </ligand>
</feature>
<dbReference type="InterPro" id="IPR001100">
    <property type="entry name" value="Pyr_nuc-diS_OxRdtase"/>
</dbReference>
<evidence type="ECO:0000256" key="3">
    <source>
        <dbReference type="ARBA" id="ARBA00012608"/>
    </source>
</evidence>
<evidence type="ECO:0000256" key="14">
    <source>
        <dbReference type="PIRSR" id="PIRSR000350-3"/>
    </source>
</evidence>
<dbReference type="SUPFAM" id="SSF51905">
    <property type="entry name" value="FAD/NAD(P)-binding domain"/>
    <property type="match status" value="1"/>
</dbReference>
<evidence type="ECO:0000256" key="5">
    <source>
        <dbReference type="ARBA" id="ARBA00022490"/>
    </source>
</evidence>
<evidence type="ECO:0000256" key="8">
    <source>
        <dbReference type="ARBA" id="ARBA00023002"/>
    </source>
</evidence>
<dbReference type="InterPro" id="IPR016156">
    <property type="entry name" value="FAD/NAD-linked_Rdtase_dimer_sf"/>
</dbReference>
<keyword evidence="7 14" id="KW-0274">FAD</keyword>
<dbReference type="GO" id="GO:0000166">
    <property type="term" value="F:nucleotide binding"/>
    <property type="evidence" value="ECO:0007669"/>
    <property type="project" value="UniProtKB-KW"/>
</dbReference>
<comment type="cofactor">
    <cofactor evidence="14 16">
        <name>FAD</name>
        <dbReference type="ChEBI" id="CHEBI:57692"/>
    </cofactor>
    <text evidence="14 16">Binds 1 FAD per subunit.</text>
</comment>
<comment type="similarity">
    <text evidence="2 16">Belongs to the class-I pyridine nucleotide-disulfide oxidoreductase family.</text>
</comment>
<keyword evidence="5" id="KW-0963">Cytoplasm</keyword>
<dbReference type="FunFam" id="3.30.390.30:FF:000001">
    <property type="entry name" value="Dihydrolipoyl dehydrogenase"/>
    <property type="match status" value="1"/>
</dbReference>
<evidence type="ECO:0000256" key="7">
    <source>
        <dbReference type="ARBA" id="ARBA00022827"/>
    </source>
</evidence>
<protein>
    <recommendedName>
        <fullName evidence="4 16">Dihydrolipoyl dehydrogenase</fullName>
        <ecNumber evidence="3 16">1.8.1.4</ecNumber>
    </recommendedName>
</protein>
<dbReference type="InterPro" id="IPR050151">
    <property type="entry name" value="Class-I_Pyr_Nuc-Dis_Oxidored"/>
</dbReference>
<dbReference type="GO" id="GO:0005737">
    <property type="term" value="C:cytoplasm"/>
    <property type="evidence" value="ECO:0007669"/>
    <property type="project" value="UniProtKB-SubCell"/>
</dbReference>
<evidence type="ECO:0000256" key="10">
    <source>
        <dbReference type="ARBA" id="ARBA00023157"/>
    </source>
</evidence>
<feature type="domain" description="FAD/NAD(P)-binding" evidence="18">
    <location>
        <begin position="6"/>
        <end position="319"/>
    </location>
</feature>
<name>A0A934NBT3_9BACT</name>
<feature type="domain" description="Pyridine nucleotide-disulphide oxidoreductase dimerisation" evidence="17">
    <location>
        <begin position="340"/>
        <end position="448"/>
    </location>
</feature>
<evidence type="ECO:0000256" key="11">
    <source>
        <dbReference type="ARBA" id="ARBA00023284"/>
    </source>
</evidence>
<dbReference type="PRINTS" id="PR00368">
    <property type="entry name" value="FADPNR"/>
</dbReference>
<sequence length="458" mass="48336">MPTSEFDVAVLGGGFGGYTAAVRASQLGKKAAVIESDKLGGTCLHLGCIPTKALLETSGLYHKVHDRGEEFGLVVPESSFDYERLASRRDGVVNRLWKGVEGLMRKNKIEVFEGRGTLEGEGRIRVGDSEIRAASIIVATGAQPKSLPGIEFDGERIISSDHATLARSLPASIAIIGAGAVGVEFATFYRQMGAEVTLLEALDRLVPLEDAEVSAVLLQAFKRAGIDCQVGVRVRGARAGADGVTVELEDGSVKAEKLLVAVGRGPRSRDLGLEKAGVEVDGRGFVEVDEWMRTSAAGVWAIGDLVGGYQLAHAAVHEGIIAAEDIAGRRVQAMNEELVTRCTYSTPEIASVGLTEAQARERGHEVKVGKFPFQANGRALIHGEPEGFAKLVADAESGQLLGAHVVGVQATELIGEPALARLFQGDAWEVGRNMHPHPTLSEALGEAALAVDGNAINI</sequence>
<dbReference type="PIRSF" id="PIRSF000350">
    <property type="entry name" value="Mercury_reductase_MerA"/>
    <property type="match status" value="1"/>
</dbReference>
<comment type="caution">
    <text evidence="19">The sequence shown here is derived from an EMBL/GenBank/DDBJ whole genome shotgun (WGS) entry which is preliminary data.</text>
</comment>
<feature type="binding site" evidence="14">
    <location>
        <position position="200"/>
    </location>
    <ligand>
        <name>NAD(+)</name>
        <dbReference type="ChEBI" id="CHEBI:57540"/>
    </ligand>
</feature>
<evidence type="ECO:0000256" key="2">
    <source>
        <dbReference type="ARBA" id="ARBA00007532"/>
    </source>
</evidence>
<keyword evidence="14" id="KW-0547">Nucleotide-binding</keyword>
<dbReference type="EC" id="1.8.1.4" evidence="3 16"/>
<keyword evidence="9 14" id="KW-0520">NAD</keyword>
<dbReference type="AlphaFoldDB" id="A0A934NBT3"/>
<feature type="binding site" evidence="14">
    <location>
        <position position="116"/>
    </location>
    <ligand>
        <name>FAD</name>
        <dbReference type="ChEBI" id="CHEBI:57692"/>
    </ligand>
</feature>
<dbReference type="Pfam" id="PF07992">
    <property type="entry name" value="Pyr_redox_2"/>
    <property type="match status" value="1"/>
</dbReference>
<evidence type="ECO:0000256" key="1">
    <source>
        <dbReference type="ARBA" id="ARBA00004496"/>
    </source>
</evidence>
<comment type="catalytic activity">
    <reaction evidence="12 16">
        <text>N(6)-[(R)-dihydrolipoyl]-L-lysyl-[protein] + NAD(+) = N(6)-[(R)-lipoyl]-L-lysyl-[protein] + NADH + H(+)</text>
        <dbReference type="Rhea" id="RHEA:15045"/>
        <dbReference type="Rhea" id="RHEA-COMP:10474"/>
        <dbReference type="Rhea" id="RHEA-COMP:10475"/>
        <dbReference type="ChEBI" id="CHEBI:15378"/>
        <dbReference type="ChEBI" id="CHEBI:57540"/>
        <dbReference type="ChEBI" id="CHEBI:57945"/>
        <dbReference type="ChEBI" id="CHEBI:83099"/>
        <dbReference type="ChEBI" id="CHEBI:83100"/>
        <dbReference type="EC" id="1.8.1.4"/>
    </reaction>
</comment>
<gene>
    <name evidence="19" type="primary">lpdA</name>
    <name evidence="19" type="ORF">JF922_00975</name>
</gene>
<comment type="miscellaneous">
    <text evidence="16">The active site is a redox-active disulfide bond.</text>
</comment>
<feature type="binding site" evidence="14">
    <location>
        <position position="52"/>
    </location>
    <ligand>
        <name>FAD</name>
        <dbReference type="ChEBI" id="CHEBI:57692"/>
    </ligand>
</feature>
<dbReference type="PANTHER" id="PTHR22912">
    <property type="entry name" value="DISULFIDE OXIDOREDUCTASE"/>
    <property type="match status" value="1"/>
</dbReference>
<proteinExistence type="inferred from homology"/>
<keyword evidence="8 16" id="KW-0560">Oxidoreductase</keyword>
<evidence type="ECO:0000313" key="20">
    <source>
        <dbReference type="Proteomes" id="UP000612893"/>
    </source>
</evidence>
<evidence type="ECO:0000259" key="18">
    <source>
        <dbReference type="Pfam" id="PF07992"/>
    </source>
</evidence>
<dbReference type="InterPro" id="IPR036188">
    <property type="entry name" value="FAD/NAD-bd_sf"/>
</dbReference>
<feature type="binding site" evidence="14">
    <location>
        <position position="263"/>
    </location>
    <ligand>
        <name>NAD(+)</name>
        <dbReference type="ChEBI" id="CHEBI:57540"/>
    </ligand>
</feature>
<evidence type="ECO:0000259" key="17">
    <source>
        <dbReference type="Pfam" id="PF02852"/>
    </source>
</evidence>
<dbReference type="NCBIfam" id="TIGR01350">
    <property type="entry name" value="lipoamide_DH"/>
    <property type="match status" value="1"/>
</dbReference>
<dbReference type="PRINTS" id="PR00411">
    <property type="entry name" value="PNDRDTASEI"/>
</dbReference>
<evidence type="ECO:0000313" key="19">
    <source>
        <dbReference type="EMBL" id="MBJ7596647.1"/>
    </source>
</evidence>
<evidence type="ECO:0000256" key="9">
    <source>
        <dbReference type="ARBA" id="ARBA00023027"/>
    </source>
</evidence>
<dbReference type="EMBL" id="JAEKNR010000015">
    <property type="protein sequence ID" value="MBJ7596647.1"/>
    <property type="molecule type" value="Genomic_DNA"/>
</dbReference>
<evidence type="ECO:0000256" key="4">
    <source>
        <dbReference type="ARBA" id="ARBA00016961"/>
    </source>
</evidence>
<dbReference type="InterPro" id="IPR023753">
    <property type="entry name" value="FAD/NAD-binding_dom"/>
</dbReference>
<reference evidence="19" key="1">
    <citation type="submission" date="2020-10" db="EMBL/GenBank/DDBJ databases">
        <title>Ca. Dormibacterota MAGs.</title>
        <authorList>
            <person name="Montgomery K."/>
        </authorList>
    </citation>
    <scope>NUCLEOTIDE SEQUENCE [LARGE SCALE GENOMIC DNA]</scope>
    <source>
        <strain evidence="19">SC8812_S17_10</strain>
    </source>
</reference>
<dbReference type="PANTHER" id="PTHR22912:SF217">
    <property type="entry name" value="DIHYDROLIPOYL DEHYDROGENASE"/>
    <property type="match status" value="1"/>
</dbReference>
<evidence type="ECO:0000256" key="12">
    <source>
        <dbReference type="ARBA" id="ARBA00049187"/>
    </source>
</evidence>
<dbReference type="SUPFAM" id="SSF55424">
    <property type="entry name" value="FAD/NAD-linked reductases, dimerisation (C-terminal) domain"/>
    <property type="match status" value="1"/>
</dbReference>